<dbReference type="OrthoDB" id="2279134at2759"/>
<name>A0A162TTZ3_PHYB8</name>
<dbReference type="VEuPathDB" id="FungiDB:PHYBLDRAFT_148191"/>
<evidence type="ECO:0000313" key="2">
    <source>
        <dbReference type="Proteomes" id="UP000077315"/>
    </source>
</evidence>
<dbReference type="PANTHER" id="PTHR45786">
    <property type="entry name" value="DNA BINDING PROTEIN-LIKE"/>
    <property type="match status" value="1"/>
</dbReference>
<evidence type="ECO:0008006" key="3">
    <source>
        <dbReference type="Google" id="ProtNLM"/>
    </source>
</evidence>
<keyword evidence="2" id="KW-1185">Reference proteome</keyword>
<dbReference type="RefSeq" id="XP_018289022.1">
    <property type="nucleotide sequence ID" value="XM_018432035.1"/>
</dbReference>
<dbReference type="PANTHER" id="PTHR45786:SF74">
    <property type="entry name" value="ATP-DEPENDENT DNA HELICASE"/>
    <property type="match status" value="1"/>
</dbReference>
<protein>
    <recommendedName>
        <fullName evidence="3">Helitron helicase-like domain-containing protein</fullName>
    </recommendedName>
</protein>
<dbReference type="EMBL" id="KV440987">
    <property type="protein sequence ID" value="OAD70982.1"/>
    <property type="molecule type" value="Genomic_DNA"/>
</dbReference>
<accession>A0A162TTZ3</accession>
<sequence length="285" mass="32239">MTINESTATHHCPSCLGTNYLRITSLMCSNNVQIPVQNQNPQNQNVANIARLQNISEPEIDSRGNIDVVCRFCAALMWLKEKDTDWSIHRSKFNICSGKRKYVLLPLEPTSPGISELLNYRTLDGKYFLSKVRGYNSILNFTLLRAKIDNSVANNQGGAYCFRIHGTICHRIGSIRPSRAQDIDHVQLTQVYIYDLASSMHQVSQENGHVKDVAICLVAEGPQDQRRYNAPTADEVAILIINNERGSSRDIILHTQTNQLQKLNEYHKSYDALHYVLLFYSGENG</sequence>
<evidence type="ECO:0000313" key="1">
    <source>
        <dbReference type="EMBL" id="OAD70982.1"/>
    </source>
</evidence>
<dbReference type="STRING" id="763407.A0A162TTZ3"/>
<proteinExistence type="predicted"/>
<gene>
    <name evidence="1" type="ORF">PHYBLDRAFT_148191</name>
</gene>
<organism evidence="1 2">
    <name type="scientific">Phycomyces blakesleeanus (strain ATCC 8743b / DSM 1359 / FGSC 10004 / NBRC 33097 / NRRL 1555)</name>
    <dbReference type="NCBI Taxonomy" id="763407"/>
    <lineage>
        <taxon>Eukaryota</taxon>
        <taxon>Fungi</taxon>
        <taxon>Fungi incertae sedis</taxon>
        <taxon>Mucoromycota</taxon>
        <taxon>Mucoromycotina</taxon>
        <taxon>Mucoromycetes</taxon>
        <taxon>Mucorales</taxon>
        <taxon>Phycomycetaceae</taxon>
        <taxon>Phycomyces</taxon>
    </lineage>
</organism>
<dbReference type="Proteomes" id="UP000077315">
    <property type="component" value="Unassembled WGS sequence"/>
</dbReference>
<dbReference type="GeneID" id="28992941"/>
<dbReference type="InParanoid" id="A0A162TTZ3"/>
<reference evidence="2" key="1">
    <citation type="submission" date="2015-06" db="EMBL/GenBank/DDBJ databases">
        <title>Expansion of signal transduction pathways in fungi by whole-genome duplication.</title>
        <authorList>
            <consortium name="DOE Joint Genome Institute"/>
            <person name="Corrochano L.M."/>
            <person name="Kuo A."/>
            <person name="Marcet-Houben M."/>
            <person name="Polaino S."/>
            <person name="Salamov A."/>
            <person name="Villalobos J.M."/>
            <person name="Alvarez M.I."/>
            <person name="Avalos J."/>
            <person name="Benito E.P."/>
            <person name="Benoit I."/>
            <person name="Burger G."/>
            <person name="Camino L.P."/>
            <person name="Canovas D."/>
            <person name="Cerda-Olmedo E."/>
            <person name="Cheng J.-F."/>
            <person name="Dominguez A."/>
            <person name="Elias M."/>
            <person name="Eslava A.P."/>
            <person name="Glaser F."/>
            <person name="Grimwood J."/>
            <person name="Gutierrez G."/>
            <person name="Heitman J."/>
            <person name="Henrissat B."/>
            <person name="Iturriaga E.A."/>
            <person name="Lang B.F."/>
            <person name="Lavin J.L."/>
            <person name="Lee S."/>
            <person name="Li W."/>
            <person name="Lindquist E."/>
            <person name="Lopez-Garcia S."/>
            <person name="Luque E.M."/>
            <person name="Marcos A.T."/>
            <person name="Martin J."/>
            <person name="McCluskey K."/>
            <person name="Medina H.R."/>
            <person name="Miralles-Duran A."/>
            <person name="Miyazaki A."/>
            <person name="Munoz-Torres E."/>
            <person name="Oguiza J.A."/>
            <person name="Ohm R."/>
            <person name="Olmedo M."/>
            <person name="Orejas M."/>
            <person name="Ortiz-Castellanos L."/>
            <person name="Pisabarro A.G."/>
            <person name="Rodriguez-Romero J."/>
            <person name="Ruiz-Herrera J."/>
            <person name="Ruiz-Vazquez R."/>
            <person name="Sanz C."/>
            <person name="Schackwitz W."/>
            <person name="Schmutz J."/>
            <person name="Shahriari M."/>
            <person name="Shelest E."/>
            <person name="Silva-Franco F."/>
            <person name="Soanes D."/>
            <person name="Syed K."/>
            <person name="Tagua V.G."/>
            <person name="Talbot N.J."/>
            <person name="Thon M."/>
            <person name="De vries R.P."/>
            <person name="Wiebenga A."/>
            <person name="Yadav J.S."/>
            <person name="Braun E.L."/>
            <person name="Baker S."/>
            <person name="Garre V."/>
            <person name="Horwitz B."/>
            <person name="Torres-Martinez S."/>
            <person name="Idnurm A."/>
            <person name="Herrera-Estrella A."/>
            <person name="Gabaldon T."/>
            <person name="Grigoriev I.V."/>
        </authorList>
    </citation>
    <scope>NUCLEOTIDE SEQUENCE [LARGE SCALE GENOMIC DNA]</scope>
    <source>
        <strain evidence="2">NRRL 1555(-)</strain>
    </source>
</reference>
<dbReference type="AlphaFoldDB" id="A0A162TTZ3"/>